<dbReference type="Proteomes" id="UP000499080">
    <property type="component" value="Unassembled WGS sequence"/>
</dbReference>
<name>A0A4Y2NZZ0_ARAVE</name>
<feature type="compositionally biased region" description="Basic and acidic residues" evidence="1">
    <location>
        <begin position="33"/>
        <end position="46"/>
    </location>
</feature>
<keyword evidence="3" id="KW-1185">Reference proteome</keyword>
<dbReference type="AlphaFoldDB" id="A0A4Y2NZZ0"/>
<evidence type="ECO:0000313" key="2">
    <source>
        <dbReference type="EMBL" id="GBN44243.1"/>
    </source>
</evidence>
<feature type="compositionally biased region" description="Polar residues" evidence="1">
    <location>
        <begin position="21"/>
        <end position="32"/>
    </location>
</feature>
<proteinExistence type="predicted"/>
<feature type="compositionally biased region" description="Basic residues" evidence="1">
    <location>
        <begin position="1"/>
        <end position="11"/>
    </location>
</feature>
<organism evidence="2 3">
    <name type="scientific">Araneus ventricosus</name>
    <name type="common">Orbweaver spider</name>
    <name type="synonym">Epeira ventricosa</name>
    <dbReference type="NCBI Taxonomy" id="182803"/>
    <lineage>
        <taxon>Eukaryota</taxon>
        <taxon>Metazoa</taxon>
        <taxon>Ecdysozoa</taxon>
        <taxon>Arthropoda</taxon>
        <taxon>Chelicerata</taxon>
        <taxon>Arachnida</taxon>
        <taxon>Araneae</taxon>
        <taxon>Araneomorphae</taxon>
        <taxon>Entelegynae</taxon>
        <taxon>Araneoidea</taxon>
        <taxon>Araneidae</taxon>
        <taxon>Araneus</taxon>
    </lineage>
</organism>
<sequence>MRVLSRFRHHPAGTAPVHRTSPGNVENRSGHQSGDHPPELRSPKIR</sequence>
<dbReference type="EMBL" id="BGPR01130284">
    <property type="protein sequence ID" value="GBN44243.1"/>
    <property type="molecule type" value="Genomic_DNA"/>
</dbReference>
<accession>A0A4Y2NZZ0</accession>
<feature type="non-terminal residue" evidence="2">
    <location>
        <position position="46"/>
    </location>
</feature>
<evidence type="ECO:0000256" key="1">
    <source>
        <dbReference type="SAM" id="MobiDB-lite"/>
    </source>
</evidence>
<reference evidence="2 3" key="1">
    <citation type="journal article" date="2019" name="Sci. Rep.">
        <title>Orb-weaving spider Araneus ventricosus genome elucidates the spidroin gene catalogue.</title>
        <authorList>
            <person name="Kono N."/>
            <person name="Nakamura H."/>
            <person name="Ohtoshi R."/>
            <person name="Moran D.A.P."/>
            <person name="Shinohara A."/>
            <person name="Yoshida Y."/>
            <person name="Fujiwara M."/>
            <person name="Mori M."/>
            <person name="Tomita M."/>
            <person name="Arakawa K."/>
        </authorList>
    </citation>
    <scope>NUCLEOTIDE SEQUENCE [LARGE SCALE GENOMIC DNA]</scope>
</reference>
<feature type="region of interest" description="Disordered" evidence="1">
    <location>
        <begin position="1"/>
        <end position="46"/>
    </location>
</feature>
<protein>
    <submittedName>
        <fullName evidence="2">Uncharacterized protein</fullName>
    </submittedName>
</protein>
<comment type="caution">
    <text evidence="2">The sequence shown here is derived from an EMBL/GenBank/DDBJ whole genome shotgun (WGS) entry which is preliminary data.</text>
</comment>
<evidence type="ECO:0000313" key="3">
    <source>
        <dbReference type="Proteomes" id="UP000499080"/>
    </source>
</evidence>
<gene>
    <name evidence="2" type="ORF">AVEN_24883_1</name>
</gene>